<dbReference type="InterPro" id="IPR046447">
    <property type="entry name" value="DENR_C"/>
</dbReference>
<dbReference type="InterPro" id="IPR048517">
    <property type="entry name" value="DENR_N"/>
</dbReference>
<dbReference type="EMBL" id="JALLPB020000137">
    <property type="protein sequence ID" value="KAL3816671.1"/>
    <property type="molecule type" value="Genomic_DNA"/>
</dbReference>
<dbReference type="Proteomes" id="UP001530377">
    <property type="component" value="Unassembled WGS sequence"/>
</dbReference>
<evidence type="ECO:0000313" key="4">
    <source>
        <dbReference type="EMBL" id="KAL3816671.1"/>
    </source>
</evidence>
<dbReference type="PANTHER" id="PTHR12789:SF0">
    <property type="entry name" value="DENSITY-REGULATED PROTEIN"/>
    <property type="match status" value="1"/>
</dbReference>
<accession>A0ABD3RWW8</accession>
<organism evidence="4 5">
    <name type="scientific">Cyclostephanos tholiformis</name>
    <dbReference type="NCBI Taxonomy" id="382380"/>
    <lineage>
        <taxon>Eukaryota</taxon>
        <taxon>Sar</taxon>
        <taxon>Stramenopiles</taxon>
        <taxon>Ochrophyta</taxon>
        <taxon>Bacillariophyta</taxon>
        <taxon>Coscinodiscophyceae</taxon>
        <taxon>Thalassiosirophycidae</taxon>
        <taxon>Stephanodiscales</taxon>
        <taxon>Stephanodiscaceae</taxon>
        <taxon>Cyclostephanos</taxon>
    </lineage>
</organism>
<feature type="compositionally biased region" description="Low complexity" evidence="2">
    <location>
        <begin position="55"/>
        <end position="72"/>
    </location>
</feature>
<dbReference type="PANTHER" id="PTHR12789">
    <property type="entry name" value="DENSITY-REGULATED PROTEIN HOMOLOG"/>
    <property type="match status" value="1"/>
</dbReference>
<dbReference type="PROSITE" id="PS50296">
    <property type="entry name" value="SUI1"/>
    <property type="match status" value="1"/>
</dbReference>
<sequence>MTNILTTPVAVIYCGACGMPPEYCSYGPDFETHCVPWLKSSHPDIYNRLHRGDAESSSSDANTASTPAAAATEPWTTRQRLVAFYEKYMPEKLDGIDTILEKYEGKEDKLFVALVRKYGPEPMDPYYADGSDSDDVDDDDDDEEDVGERMRDLDVGGDGSKKKRRGAAAKKVNKVDTRIIIQKISRNRKKAVTHVVGMDTVPGMKLKDAAKAFSKRFAGSSSVKDKEIIIQGDHVEDVADMIVCKFGVSGDAVFFDLDGEFVPYGG</sequence>
<name>A0ABD3RWW8_9STRA</name>
<feature type="compositionally biased region" description="Acidic residues" evidence="2">
    <location>
        <begin position="131"/>
        <end position="146"/>
    </location>
</feature>
<feature type="domain" description="SUI1" evidence="3">
    <location>
        <begin position="179"/>
        <end position="246"/>
    </location>
</feature>
<feature type="region of interest" description="Disordered" evidence="2">
    <location>
        <begin position="49"/>
        <end position="72"/>
    </location>
</feature>
<dbReference type="InterPro" id="IPR001950">
    <property type="entry name" value="SUI1"/>
</dbReference>
<reference evidence="4 5" key="1">
    <citation type="submission" date="2024-10" db="EMBL/GenBank/DDBJ databases">
        <title>Updated reference genomes for cyclostephanoid diatoms.</title>
        <authorList>
            <person name="Roberts W.R."/>
            <person name="Alverson A.J."/>
        </authorList>
    </citation>
    <scope>NUCLEOTIDE SEQUENCE [LARGE SCALE GENOMIC DNA]</scope>
    <source>
        <strain evidence="4 5">AJA228-03</strain>
    </source>
</reference>
<dbReference type="InterPro" id="IPR050318">
    <property type="entry name" value="DENR/SUI1_TIF"/>
</dbReference>
<feature type="region of interest" description="Disordered" evidence="2">
    <location>
        <begin position="123"/>
        <end position="167"/>
    </location>
</feature>
<evidence type="ECO:0000313" key="5">
    <source>
        <dbReference type="Proteomes" id="UP001530377"/>
    </source>
</evidence>
<dbReference type="SUPFAM" id="SSF55159">
    <property type="entry name" value="eIF1-like"/>
    <property type="match status" value="1"/>
</dbReference>
<gene>
    <name evidence="4" type="ORF">ACHAXA_003861</name>
</gene>
<proteinExistence type="inferred from homology"/>
<dbReference type="InterPro" id="IPR036877">
    <property type="entry name" value="SUI1_dom_sf"/>
</dbReference>
<dbReference type="Pfam" id="PF21023">
    <property type="entry name" value="DENR_N"/>
    <property type="match status" value="1"/>
</dbReference>
<protein>
    <recommendedName>
        <fullName evidence="3">SUI1 domain-containing protein</fullName>
    </recommendedName>
</protein>
<evidence type="ECO:0000256" key="1">
    <source>
        <dbReference type="ARBA" id="ARBA00007514"/>
    </source>
</evidence>
<evidence type="ECO:0000259" key="3">
    <source>
        <dbReference type="PROSITE" id="PS50296"/>
    </source>
</evidence>
<dbReference type="Pfam" id="PF01253">
    <property type="entry name" value="SUI1"/>
    <property type="match status" value="1"/>
</dbReference>
<dbReference type="AlphaFoldDB" id="A0ABD3RWW8"/>
<dbReference type="Gene3D" id="3.30.780.10">
    <property type="entry name" value="SUI1-like domain"/>
    <property type="match status" value="1"/>
</dbReference>
<evidence type="ECO:0000256" key="2">
    <source>
        <dbReference type="SAM" id="MobiDB-lite"/>
    </source>
</evidence>
<comment type="caution">
    <text evidence="4">The sequence shown here is derived from an EMBL/GenBank/DDBJ whole genome shotgun (WGS) entry which is preliminary data.</text>
</comment>
<comment type="similarity">
    <text evidence="1">Belongs to the DENR family.</text>
</comment>
<dbReference type="CDD" id="cd11607">
    <property type="entry name" value="DENR_C"/>
    <property type="match status" value="1"/>
</dbReference>
<keyword evidence="5" id="KW-1185">Reference proteome</keyword>